<sequence>MSGLVVGTASVASAAPASPVAAWGGSNDNGETNVPAGLSDATAIAAGGSHSLALKAGGTVVAWGDNSAGQATVPDEAASGVIAIAAGYNHSLALKSNGTVVAWGFNGDGETNVPAGLSGVTAIAAGVAHSLALKSDGTVVAWGDNSKGQATVPDEAASGVSAIAAGYLHSMALKADGTVVAWGFNGSGQSAVPAGLKNAATAKVTAIAAGENHSVALKADGTVVAWGGSLQATVPDEAASGVMAIAAGAAHSLALKADGTVVAWGDNNYGQTTVPDEAASGVTAIAAGTVHNLTLKANSKVAAWGDNKYGQATVPDEAASGVTAIAAGAAHSLALKAGGTVVAWGDNKYGQATVPDEAASGVIAIAAGAGHSVALKSDGTVVAWGDISQGKTAVPADLKNAATAKVIAIAAGADHSLALKADGTVVGWGYNAYGQATAPEAAASGVVAIAAGSFHSVALKADGTVVAWGYNANKQTNVPATLSGVTAIAASAFNSVALKADGTVVAWGDISEGQATVPEAAASGVSAIAAGYLHSVALRADGTVVAWGFNGDGATSVPEGLSRVTALAAYHHNLVIVAGPLAVSWPDSLPDAVVGQDYPATEVASPGGGTPDYTYSVTEGSLPEGLSLDESTGKLTGMPPTVGSGTFTFTITVTDSGSGTLKDSASKEFTLQVFAKIKITSTDLPAGTVNSSYADGNGVTLAAAGGSGSYKYGVTEGSLPAGLSLSEAGELTGTPTAATAAGGSTFTITVTDSGPGAPQQSASKEFSLTVNKAVTTTKVLPIDSPVLPGTDVTLVAEVSGYNPGASVTFLELFDDRTIALGADDVNDEGRASLIWSADSTGEHSITATYGGDPNNLESTAEAVTLQVLKELAITSTDLPAGTVNSPYADGNGVTLAAAGGSGPYKYGVTAGSLPAGLSLSEAGELTGTPTAATAAGGSTFIITVTDSGSGALQQSASKEFSVAVGKAVTTTKVLPVDSPVLPGADVTLVAEVSGYNPGESVTFFDLFDGETTALGTADVNDEGQASLTWSAGSPGEHSITATYGGDPNNLESSTAEAVTLQVVAPVPLTVVTTSVDAVVGRPFTAMLEASGGTPDYHWEIVEPGESATPEVVGAQAATWAAVADDGTISGTPPAGTEPGSYMVSVRATDSAVPSQQVTADIAIDVHEPGTVFVSTNNLDPAVVGVAYKQTLTAEGGTAPYTWAVEGDLPAGLNLDPETGIISGTPEKAGDATFTVTATDGSEPALSGSAGLGITVTDAPPQPSITTTTLTGATTGTAYQQTLTAKGGTPPYTWEITTGALPDGLSLDTGSGNITGTPTTAGTTDFTATVTDSAGQTDTHDYTLTTSTPTTSTPTTSPRPPAKAPHPAPPPPTPHKSVKYPKAHPTQDSGRTARAHFR</sequence>
<dbReference type="CDD" id="cd11304">
    <property type="entry name" value="Cadherin_repeat"/>
    <property type="match status" value="1"/>
</dbReference>
<dbReference type="Pfam" id="PF25390">
    <property type="entry name" value="WD40_RLD"/>
    <property type="match status" value="1"/>
</dbReference>
<organism evidence="6">
    <name type="scientific">Streptomyces sp. NBC_00180</name>
    <dbReference type="NCBI Taxonomy" id="2903632"/>
    <lineage>
        <taxon>Bacteria</taxon>
        <taxon>Bacillati</taxon>
        <taxon>Actinomycetota</taxon>
        <taxon>Actinomycetes</taxon>
        <taxon>Kitasatosporales</taxon>
        <taxon>Streptomycetaceae</taxon>
        <taxon>Streptomyces</taxon>
    </lineage>
</organism>
<dbReference type="InterPro" id="IPR032109">
    <property type="entry name" value="Big_3_5"/>
</dbReference>
<dbReference type="InterPro" id="IPR000408">
    <property type="entry name" value="Reg_chr_condens"/>
</dbReference>
<dbReference type="GO" id="GO:0005975">
    <property type="term" value="P:carbohydrate metabolic process"/>
    <property type="evidence" value="ECO:0007669"/>
    <property type="project" value="UniProtKB-ARBA"/>
</dbReference>
<dbReference type="PANTHER" id="PTHR45982">
    <property type="entry name" value="REGULATOR OF CHROMOSOME CONDENSATION"/>
    <property type="match status" value="1"/>
</dbReference>
<accession>A0AAU1IBD6</accession>
<feature type="compositionally biased region" description="Pro residues" evidence="3">
    <location>
        <begin position="1356"/>
        <end position="1373"/>
    </location>
</feature>
<dbReference type="EMBL" id="CP108140">
    <property type="protein sequence ID" value="WTP91583.1"/>
    <property type="molecule type" value="Genomic_DNA"/>
</dbReference>
<dbReference type="GO" id="GO:0005509">
    <property type="term" value="F:calcium ion binding"/>
    <property type="evidence" value="ECO:0007669"/>
    <property type="project" value="InterPro"/>
</dbReference>
<reference evidence="6" key="1">
    <citation type="submission" date="2022-10" db="EMBL/GenBank/DDBJ databases">
        <title>The complete genomes of actinobacterial strains from the NBC collection.</title>
        <authorList>
            <person name="Joergensen T.S."/>
            <person name="Alvarez Arevalo M."/>
            <person name="Sterndorff E.B."/>
            <person name="Faurdal D."/>
            <person name="Vuksanovic O."/>
            <person name="Mourched A.-S."/>
            <person name="Charusanti P."/>
            <person name="Shaw S."/>
            <person name="Blin K."/>
            <person name="Weber T."/>
        </authorList>
    </citation>
    <scope>NUCLEOTIDE SEQUENCE</scope>
    <source>
        <strain evidence="6">NBC 00180</strain>
    </source>
</reference>
<feature type="compositionally biased region" description="Low complexity" evidence="3">
    <location>
        <begin position="1342"/>
        <end position="1355"/>
    </location>
</feature>
<dbReference type="GO" id="GO:0005085">
    <property type="term" value="F:guanyl-nucleotide exchange factor activity"/>
    <property type="evidence" value="ECO:0007669"/>
    <property type="project" value="TreeGrafter"/>
</dbReference>
<dbReference type="GO" id="GO:0016020">
    <property type="term" value="C:membrane"/>
    <property type="evidence" value="ECO:0007669"/>
    <property type="project" value="InterPro"/>
</dbReference>
<keyword evidence="1" id="KW-0344">Guanine-nucleotide releasing factor</keyword>
<evidence type="ECO:0000256" key="1">
    <source>
        <dbReference type="ARBA" id="ARBA00022658"/>
    </source>
</evidence>
<feature type="region of interest" description="Disordered" evidence="3">
    <location>
        <begin position="1304"/>
        <end position="1397"/>
    </location>
</feature>
<evidence type="ECO:0000256" key="2">
    <source>
        <dbReference type="ARBA" id="ARBA00022737"/>
    </source>
</evidence>
<proteinExistence type="predicted"/>
<dbReference type="Pfam" id="PF13540">
    <property type="entry name" value="RCC1_2"/>
    <property type="match status" value="6"/>
</dbReference>
<dbReference type="GO" id="GO:0005737">
    <property type="term" value="C:cytoplasm"/>
    <property type="evidence" value="ECO:0007669"/>
    <property type="project" value="TreeGrafter"/>
</dbReference>
<keyword evidence="2" id="KW-0677">Repeat</keyword>
<evidence type="ECO:0000256" key="3">
    <source>
        <dbReference type="SAM" id="MobiDB-lite"/>
    </source>
</evidence>
<gene>
    <name evidence="6" type="ORF">OG477_42815</name>
</gene>
<dbReference type="Gene3D" id="2.130.10.30">
    <property type="entry name" value="Regulator of chromosome condensation 1/beta-lactamase-inhibitor protein II"/>
    <property type="match status" value="3"/>
</dbReference>
<dbReference type="Gene3D" id="2.60.40.10">
    <property type="entry name" value="Immunoglobulins"/>
    <property type="match status" value="8"/>
</dbReference>
<dbReference type="InterPro" id="IPR051553">
    <property type="entry name" value="Ran_GTPase-activating"/>
</dbReference>
<dbReference type="Pfam" id="PF05345">
    <property type="entry name" value="He_PIG"/>
    <property type="match status" value="6"/>
</dbReference>
<feature type="domain" description="Bacterial Ig-like" evidence="4">
    <location>
        <begin position="978"/>
        <end position="1062"/>
    </location>
</feature>
<dbReference type="PANTHER" id="PTHR45982:SF1">
    <property type="entry name" value="REGULATOR OF CHROMOSOME CONDENSATION"/>
    <property type="match status" value="1"/>
</dbReference>
<dbReference type="Pfam" id="PF16640">
    <property type="entry name" value="Big_3_5"/>
    <property type="match status" value="2"/>
</dbReference>
<feature type="domain" description="RCC1-like" evidence="5">
    <location>
        <begin position="159"/>
        <end position="435"/>
    </location>
</feature>
<dbReference type="PROSITE" id="PS50012">
    <property type="entry name" value="RCC1_3"/>
    <property type="match status" value="10"/>
</dbReference>
<feature type="domain" description="Bacterial Ig-like" evidence="4">
    <location>
        <begin position="785"/>
        <end position="867"/>
    </location>
</feature>
<name>A0AAU1IBD6_9ACTN</name>
<dbReference type="InterPro" id="IPR058923">
    <property type="entry name" value="RCC1-like_dom"/>
</dbReference>
<dbReference type="InterPro" id="IPR015919">
    <property type="entry name" value="Cadherin-like_sf"/>
</dbReference>
<dbReference type="SUPFAM" id="SSF50985">
    <property type="entry name" value="RCC1/BLIP-II"/>
    <property type="match status" value="2"/>
</dbReference>
<evidence type="ECO:0000259" key="5">
    <source>
        <dbReference type="Pfam" id="PF25390"/>
    </source>
</evidence>
<evidence type="ECO:0000313" key="6">
    <source>
        <dbReference type="EMBL" id="WTP91583.1"/>
    </source>
</evidence>
<dbReference type="InterPro" id="IPR013783">
    <property type="entry name" value="Ig-like_fold"/>
</dbReference>
<protein>
    <submittedName>
        <fullName evidence="6">Ig domain-containing protein</fullName>
    </submittedName>
</protein>
<dbReference type="InterPro" id="IPR009091">
    <property type="entry name" value="RCC1/BLIP-II"/>
</dbReference>
<evidence type="ECO:0000259" key="4">
    <source>
        <dbReference type="Pfam" id="PF16640"/>
    </source>
</evidence>
<dbReference type="PROSITE" id="PS00626">
    <property type="entry name" value="RCC1_2"/>
    <property type="match status" value="8"/>
</dbReference>
<feature type="compositionally biased region" description="Low complexity" evidence="3">
    <location>
        <begin position="1314"/>
        <end position="1331"/>
    </location>
</feature>
<dbReference type="SUPFAM" id="SSF49313">
    <property type="entry name" value="Cadherin-like"/>
    <property type="match status" value="3"/>
</dbReference>